<keyword evidence="2" id="KW-0472">Membrane</keyword>
<feature type="compositionally biased region" description="Acidic residues" evidence="1">
    <location>
        <begin position="373"/>
        <end position="383"/>
    </location>
</feature>
<keyword evidence="2" id="KW-0812">Transmembrane</keyword>
<feature type="compositionally biased region" description="Basic and acidic residues" evidence="1">
    <location>
        <begin position="358"/>
        <end position="372"/>
    </location>
</feature>
<feature type="transmembrane region" description="Helical" evidence="2">
    <location>
        <begin position="85"/>
        <end position="108"/>
    </location>
</feature>
<sequence>MDSSVPNHARHDPPDTAYLPSYTPRTREAPPSGPPPAYAAVLGKVYPYTLRPVILFTTFVTFLYLLLISISQFKDAAGFEVSGKLMLFYIIQGSLLLLVALVEVLGFVAAFRSNLKLATVYSRIALPSYILVVAAQILAVVSHYTCKRDFINACTAQNTGKRVSSGDSFWWNSSTTSYTLSGPEAESYCQDQWNSESTWTIVWLVVVLIVGVPFVMFSFAFARQLRDPASVRVRVQPVWNWGRNNHQQAPSSQYAQGPYDPQAQSYAMGAYPPPPAGPYARPPGPPPPDGNDLPDYQRGPHVGEDDFNDRKSSIGGRQSDGYGYSVGYGERPGSSRGGDARENDAAKDSQVTVTLDDDDKKGGTRTKTRDHGDDDDDDDGPRV</sequence>
<evidence type="ECO:0000256" key="2">
    <source>
        <dbReference type="SAM" id="Phobius"/>
    </source>
</evidence>
<evidence type="ECO:0000256" key="1">
    <source>
        <dbReference type="SAM" id="MobiDB-lite"/>
    </source>
</evidence>
<feature type="compositionally biased region" description="Basic and acidic residues" evidence="1">
    <location>
        <begin position="338"/>
        <end position="347"/>
    </location>
</feature>
<dbReference type="HOGENOM" id="CLU_063096_0_0_1"/>
<dbReference type="KEGG" id="pfp:PFL1_04981"/>
<dbReference type="AlphaFoldDB" id="A0A061H4D7"/>
<reference evidence="3 4" key="1">
    <citation type="journal article" date="2013" name="Plant Cell">
        <title>The transition from a phytopathogenic smut ancestor to an anamorphic biocontrol agent deciphered by comparative whole-genome analysis.</title>
        <authorList>
            <person name="Lefebvre F."/>
            <person name="Joly D.L."/>
            <person name="Labbe C."/>
            <person name="Teichmann B."/>
            <person name="Linning R."/>
            <person name="Belzile F."/>
            <person name="Bakkeren G."/>
            <person name="Belanger R.R."/>
        </authorList>
    </citation>
    <scope>NUCLEOTIDE SEQUENCE [LARGE SCALE GENOMIC DNA]</scope>
    <source>
        <strain evidence="3 4">PF-1</strain>
    </source>
</reference>
<feature type="region of interest" description="Disordered" evidence="1">
    <location>
        <begin position="1"/>
        <end position="33"/>
    </location>
</feature>
<gene>
    <name evidence="3" type="ORF">PFL1_04981</name>
</gene>
<dbReference type="OrthoDB" id="3352285at2759"/>
<name>A0A061H4D7_9BASI</name>
<dbReference type="RefSeq" id="XP_007880702.1">
    <property type="nucleotide sequence ID" value="XM_007882511.1"/>
</dbReference>
<dbReference type="Proteomes" id="UP000053664">
    <property type="component" value="Unassembled WGS sequence"/>
</dbReference>
<feature type="region of interest" description="Disordered" evidence="1">
    <location>
        <begin position="242"/>
        <end position="383"/>
    </location>
</feature>
<dbReference type="eggNOG" id="ENOG502S4RX">
    <property type="taxonomic scope" value="Eukaryota"/>
</dbReference>
<accession>A0A061H4D7</accession>
<organism evidence="3 4">
    <name type="scientific">Pseudozyma flocculosa PF-1</name>
    <dbReference type="NCBI Taxonomy" id="1277687"/>
    <lineage>
        <taxon>Eukaryota</taxon>
        <taxon>Fungi</taxon>
        <taxon>Dikarya</taxon>
        <taxon>Basidiomycota</taxon>
        <taxon>Ustilaginomycotina</taxon>
        <taxon>Ustilaginomycetes</taxon>
        <taxon>Ustilaginales</taxon>
        <taxon>Ustilaginaceae</taxon>
        <taxon>Pseudozyma</taxon>
    </lineage>
</organism>
<feature type="transmembrane region" description="Helical" evidence="2">
    <location>
        <begin position="201"/>
        <end position="222"/>
    </location>
</feature>
<feature type="compositionally biased region" description="Basic and acidic residues" evidence="1">
    <location>
        <begin position="301"/>
        <end position="312"/>
    </location>
</feature>
<feature type="transmembrane region" description="Helical" evidence="2">
    <location>
        <begin position="53"/>
        <end position="73"/>
    </location>
</feature>
<feature type="compositionally biased region" description="Polar residues" evidence="1">
    <location>
        <begin position="242"/>
        <end position="255"/>
    </location>
</feature>
<feature type="compositionally biased region" description="Pro residues" evidence="1">
    <location>
        <begin position="271"/>
        <end position="289"/>
    </location>
</feature>
<dbReference type="GeneID" id="19319081"/>
<proteinExistence type="predicted"/>
<keyword evidence="2" id="KW-1133">Transmembrane helix</keyword>
<dbReference type="EMBL" id="KE361639">
    <property type="protein sequence ID" value="EPQ27443.1"/>
    <property type="molecule type" value="Genomic_DNA"/>
</dbReference>
<evidence type="ECO:0000313" key="3">
    <source>
        <dbReference type="EMBL" id="EPQ27443.1"/>
    </source>
</evidence>
<protein>
    <submittedName>
        <fullName evidence="3">Uncharacterized protein</fullName>
    </submittedName>
</protein>
<feature type="transmembrane region" description="Helical" evidence="2">
    <location>
        <begin position="120"/>
        <end position="141"/>
    </location>
</feature>
<evidence type="ECO:0000313" key="4">
    <source>
        <dbReference type="Proteomes" id="UP000053664"/>
    </source>
</evidence>